<dbReference type="InterPro" id="IPR013094">
    <property type="entry name" value="AB_hydrolase_3"/>
</dbReference>
<accession>A0A8K0R2D1</accession>
<name>A0A8K0R2D1_9PLEO</name>
<feature type="domain" description="Alpha/beta hydrolase fold-3" evidence="2">
    <location>
        <begin position="100"/>
        <end position="315"/>
    </location>
</feature>
<dbReference type="InterPro" id="IPR029058">
    <property type="entry name" value="AB_hydrolase_fold"/>
</dbReference>
<proteinExistence type="predicted"/>
<dbReference type="OrthoDB" id="2152029at2759"/>
<evidence type="ECO:0000259" key="2">
    <source>
        <dbReference type="Pfam" id="PF07859"/>
    </source>
</evidence>
<dbReference type="Proteomes" id="UP000813461">
    <property type="component" value="Unassembled WGS sequence"/>
</dbReference>
<sequence length="342" mass="37414">MPRIVISIVGYPRFSAVSSDFDPLPLIVNMSLSSQKEARNAALRQALSSAEAANAASIPDEKLVPEQCKDLKLPWQVEEIPDSEGAKLHWIGDRSATNVLLYFHGGGFGLPAFPGHIQYLASCMEKAATAGNKLLVAFLEYGLTPVTKYPTQYLQAVQALRYVIATGYPPSRIVVGGDSAGGNMVLGLLSSISHSHPAIPALELSTKLRGALLMSPWVSFSKDWESYRGNADRDLVAETGMLEWADAFAGPEERNNFSEPIKANADWWKTVPVENTLLVWGEYEVFRDSIAEVAETLVKAGISIKTVECSQQVHVESVLDSQSGMEHGPMSKEIWDWLTSVY</sequence>
<dbReference type="EMBL" id="JAGMVJ010000015">
    <property type="protein sequence ID" value="KAH7080777.1"/>
    <property type="molecule type" value="Genomic_DNA"/>
</dbReference>
<dbReference type="Pfam" id="PF07859">
    <property type="entry name" value="Abhydrolase_3"/>
    <property type="match status" value="1"/>
</dbReference>
<evidence type="ECO:0000313" key="4">
    <source>
        <dbReference type="Proteomes" id="UP000813461"/>
    </source>
</evidence>
<keyword evidence="4" id="KW-1185">Reference proteome</keyword>
<dbReference type="AlphaFoldDB" id="A0A8K0R2D1"/>
<dbReference type="PANTHER" id="PTHR48081">
    <property type="entry name" value="AB HYDROLASE SUPERFAMILY PROTEIN C4A8.06C"/>
    <property type="match status" value="1"/>
</dbReference>
<gene>
    <name evidence="3" type="ORF">FB567DRAFT_531721</name>
</gene>
<organism evidence="3 4">
    <name type="scientific">Paraphoma chrysanthemicola</name>
    <dbReference type="NCBI Taxonomy" id="798071"/>
    <lineage>
        <taxon>Eukaryota</taxon>
        <taxon>Fungi</taxon>
        <taxon>Dikarya</taxon>
        <taxon>Ascomycota</taxon>
        <taxon>Pezizomycotina</taxon>
        <taxon>Dothideomycetes</taxon>
        <taxon>Pleosporomycetidae</taxon>
        <taxon>Pleosporales</taxon>
        <taxon>Pleosporineae</taxon>
        <taxon>Phaeosphaeriaceae</taxon>
        <taxon>Paraphoma</taxon>
    </lineage>
</organism>
<evidence type="ECO:0000256" key="1">
    <source>
        <dbReference type="ARBA" id="ARBA00022801"/>
    </source>
</evidence>
<evidence type="ECO:0000313" key="3">
    <source>
        <dbReference type="EMBL" id="KAH7080777.1"/>
    </source>
</evidence>
<keyword evidence="1 3" id="KW-0378">Hydrolase</keyword>
<dbReference type="InterPro" id="IPR050300">
    <property type="entry name" value="GDXG_lipolytic_enzyme"/>
</dbReference>
<protein>
    <submittedName>
        <fullName evidence="3">Alpha/Beta hydrolase protein</fullName>
    </submittedName>
</protein>
<dbReference type="SUPFAM" id="SSF53474">
    <property type="entry name" value="alpha/beta-Hydrolases"/>
    <property type="match status" value="1"/>
</dbReference>
<dbReference type="Gene3D" id="3.40.50.1820">
    <property type="entry name" value="alpha/beta hydrolase"/>
    <property type="match status" value="1"/>
</dbReference>
<comment type="caution">
    <text evidence="3">The sequence shown here is derived from an EMBL/GenBank/DDBJ whole genome shotgun (WGS) entry which is preliminary data.</text>
</comment>
<dbReference type="PANTHER" id="PTHR48081:SF31">
    <property type="entry name" value="STERYL ACETYL HYDROLASE MUG81-RELATED"/>
    <property type="match status" value="1"/>
</dbReference>
<dbReference type="GO" id="GO:0016787">
    <property type="term" value="F:hydrolase activity"/>
    <property type="evidence" value="ECO:0007669"/>
    <property type="project" value="UniProtKB-KW"/>
</dbReference>
<reference evidence="3" key="1">
    <citation type="journal article" date="2021" name="Nat. Commun.">
        <title>Genetic determinants of endophytism in the Arabidopsis root mycobiome.</title>
        <authorList>
            <person name="Mesny F."/>
            <person name="Miyauchi S."/>
            <person name="Thiergart T."/>
            <person name="Pickel B."/>
            <person name="Atanasova L."/>
            <person name="Karlsson M."/>
            <person name="Huettel B."/>
            <person name="Barry K.W."/>
            <person name="Haridas S."/>
            <person name="Chen C."/>
            <person name="Bauer D."/>
            <person name="Andreopoulos W."/>
            <person name="Pangilinan J."/>
            <person name="LaButti K."/>
            <person name="Riley R."/>
            <person name="Lipzen A."/>
            <person name="Clum A."/>
            <person name="Drula E."/>
            <person name="Henrissat B."/>
            <person name="Kohler A."/>
            <person name="Grigoriev I.V."/>
            <person name="Martin F.M."/>
            <person name="Hacquard S."/>
        </authorList>
    </citation>
    <scope>NUCLEOTIDE SEQUENCE</scope>
    <source>
        <strain evidence="3">MPI-SDFR-AT-0120</strain>
    </source>
</reference>